<reference evidence="6 7" key="1">
    <citation type="submission" date="2020-06" db="EMBL/GenBank/DDBJ databases">
        <title>Sulfitobacter algicola sp. nov., isolated from green algae.</title>
        <authorList>
            <person name="Wang C."/>
        </authorList>
    </citation>
    <scope>NUCLEOTIDE SEQUENCE [LARGE SCALE GENOMIC DNA]</scope>
    <source>
        <strain evidence="6 7">1151</strain>
    </source>
</reference>
<feature type="transmembrane region" description="Helical" evidence="5">
    <location>
        <begin position="73"/>
        <end position="91"/>
    </location>
</feature>
<proteinExistence type="predicted"/>
<dbReference type="InterPro" id="IPR006838">
    <property type="entry name" value="ADTRP_AIG1"/>
</dbReference>
<feature type="transmembrane region" description="Helical" evidence="5">
    <location>
        <begin position="136"/>
        <end position="153"/>
    </location>
</feature>
<dbReference type="EMBL" id="JABUFE010000016">
    <property type="protein sequence ID" value="NSX56678.1"/>
    <property type="molecule type" value="Genomic_DNA"/>
</dbReference>
<evidence type="ECO:0000256" key="1">
    <source>
        <dbReference type="ARBA" id="ARBA00004127"/>
    </source>
</evidence>
<evidence type="ECO:0000256" key="5">
    <source>
        <dbReference type="SAM" id="Phobius"/>
    </source>
</evidence>
<feature type="transmembrane region" description="Helical" evidence="5">
    <location>
        <begin position="41"/>
        <end position="61"/>
    </location>
</feature>
<protein>
    <recommendedName>
        <fullName evidence="8">FAR-17a/AIG1-like protein</fullName>
    </recommendedName>
</protein>
<evidence type="ECO:0000313" key="6">
    <source>
        <dbReference type="EMBL" id="NSX56678.1"/>
    </source>
</evidence>
<gene>
    <name evidence="6" type="ORF">HRQ87_17990</name>
</gene>
<organism evidence="6 7">
    <name type="scientific">Parasulfitobacter algicola</name>
    <dbReference type="NCBI Taxonomy" id="2614809"/>
    <lineage>
        <taxon>Bacteria</taxon>
        <taxon>Pseudomonadati</taxon>
        <taxon>Pseudomonadota</taxon>
        <taxon>Alphaproteobacteria</taxon>
        <taxon>Rhodobacterales</taxon>
        <taxon>Roseobacteraceae</taxon>
        <taxon>Parasulfitobacter</taxon>
    </lineage>
</organism>
<comment type="caution">
    <text evidence="6">The sequence shown here is derived from an EMBL/GenBank/DDBJ whole genome shotgun (WGS) entry which is preliminary data.</text>
</comment>
<comment type="subcellular location">
    <subcellularLocation>
        <location evidence="1">Endomembrane system</location>
        <topology evidence="1">Multi-pass membrane protein</topology>
    </subcellularLocation>
</comment>
<sequence>MNDIRRSKPILYYRWLVFLLAAGYSLYMMFFSSYAQLGGPFRFLTIWALLASFFCASRMIAVMEDRSDMRWDAMVTITAVLNGMVVFLYWRLYFIDPALVNSDEPVWWREYYLHLLGPMLQWIDALFIHRGNRRPLWAAVGIAVVISLYVAWIEGIVQRLSNFPAGSVTSGLPYPFLNDMTFTERLTFYVSNFMIALILLTIVVILAALLNHLLPRRPQATP</sequence>
<dbReference type="PANTHER" id="PTHR10989">
    <property type="entry name" value="ANDROGEN-INDUCED PROTEIN 1-RELATED"/>
    <property type="match status" value="1"/>
</dbReference>
<dbReference type="PANTHER" id="PTHR10989:SF16">
    <property type="entry name" value="AT02829P-RELATED"/>
    <property type="match status" value="1"/>
</dbReference>
<keyword evidence="4 5" id="KW-0472">Membrane</keyword>
<evidence type="ECO:0000256" key="2">
    <source>
        <dbReference type="ARBA" id="ARBA00022692"/>
    </source>
</evidence>
<name>A0ABX2J1C5_9RHOB</name>
<feature type="transmembrane region" description="Helical" evidence="5">
    <location>
        <begin position="12"/>
        <end position="35"/>
    </location>
</feature>
<evidence type="ECO:0000256" key="3">
    <source>
        <dbReference type="ARBA" id="ARBA00022989"/>
    </source>
</evidence>
<evidence type="ECO:0000313" key="7">
    <source>
        <dbReference type="Proteomes" id="UP000777935"/>
    </source>
</evidence>
<evidence type="ECO:0000256" key="4">
    <source>
        <dbReference type="ARBA" id="ARBA00023136"/>
    </source>
</evidence>
<evidence type="ECO:0008006" key="8">
    <source>
        <dbReference type="Google" id="ProtNLM"/>
    </source>
</evidence>
<accession>A0ABX2J1C5</accession>
<keyword evidence="2 5" id="KW-0812">Transmembrane</keyword>
<keyword evidence="7" id="KW-1185">Reference proteome</keyword>
<dbReference type="Pfam" id="PF04750">
    <property type="entry name" value="Far-17a_AIG1"/>
    <property type="match status" value="1"/>
</dbReference>
<dbReference type="Proteomes" id="UP000777935">
    <property type="component" value="Unassembled WGS sequence"/>
</dbReference>
<keyword evidence="3 5" id="KW-1133">Transmembrane helix</keyword>
<dbReference type="RefSeq" id="WP_174139832.1">
    <property type="nucleotide sequence ID" value="NZ_JABUFE010000016.1"/>
</dbReference>
<feature type="transmembrane region" description="Helical" evidence="5">
    <location>
        <begin position="186"/>
        <end position="210"/>
    </location>
</feature>